<dbReference type="EMBL" id="CH940649">
    <property type="protein sequence ID" value="EDW63507.1"/>
    <property type="molecule type" value="Genomic_DNA"/>
</dbReference>
<dbReference type="Proteomes" id="UP000008792">
    <property type="component" value="Unassembled WGS sequence"/>
</dbReference>
<evidence type="ECO:0000313" key="6">
    <source>
        <dbReference type="EMBL" id="EDW63507.1"/>
    </source>
</evidence>
<accession>B4LR43</accession>
<dbReference type="FunFam" id="3.40.50.2000:FF:000050">
    <property type="entry name" value="UDP-glucuronosyltransferase"/>
    <property type="match status" value="1"/>
</dbReference>
<dbReference type="GO" id="GO:0008194">
    <property type="term" value="F:UDP-glycosyltransferase activity"/>
    <property type="evidence" value="ECO:0007669"/>
    <property type="project" value="InterPro"/>
</dbReference>
<dbReference type="InterPro" id="IPR002213">
    <property type="entry name" value="UDP_glucos_trans"/>
</dbReference>
<dbReference type="HOGENOM" id="CLU_012949_0_0_1"/>
<dbReference type="Pfam" id="PF00201">
    <property type="entry name" value="UDPGT"/>
    <property type="match status" value="1"/>
</dbReference>
<sequence>MASATNRILLLAIVAAVFISGSQSANILGVFTSLSPSHLIVQMSMVKVLAENGHNVTVVTILKPPITHKAINVVQVPLSDEDQRMMSATIGKMVASDNSNMVISMFRVMGQMKLMFEKMRDAMMDQRVKNLYENKDNKFDLVMIGYFLNNYQLGIAHKLKVPVILAATMPPNQLFNKMLGNPQLDSHVPALPGISVKGQPMTFSQRLKNYITTCAMGIFMWILENNDAKDYKKVFGDDPNMPPYEDLAKNVSLTFFSSHAPSEGPIRPNVPGIVEVGGIQIKDKPDELPKTIADFLSDAKDGAILLCLGSNVKGAHLKPDTVQNMFNVLSKLKQRVIWKWENLYKTPGKSDNILYSKWLPQDDILAHPKIKLFITHAGKGGITEAQYHGKPMLALPVFGDQPDNAEKMVKDGFGLSLSLATLEEQPFHETIVQVLNNPQYAQKVQTFSSLYRDRPISAHESVLYWTEYVLRYNGAPHLQSPLVHMNYISANNLDVYALLITILFVFIYVSKVILTKLYRKLFGKAQKTKKIKKS</sequence>
<feature type="transmembrane region" description="Helical" evidence="4">
    <location>
        <begin position="495"/>
        <end position="514"/>
    </location>
</feature>
<keyword evidence="5" id="KW-0732">Signal</keyword>
<dbReference type="PANTHER" id="PTHR48043:SF159">
    <property type="entry name" value="EG:EG0003.4 PROTEIN-RELATED"/>
    <property type="match status" value="1"/>
</dbReference>
<organism evidence="6 7">
    <name type="scientific">Drosophila virilis</name>
    <name type="common">Fruit fly</name>
    <dbReference type="NCBI Taxonomy" id="7244"/>
    <lineage>
        <taxon>Eukaryota</taxon>
        <taxon>Metazoa</taxon>
        <taxon>Ecdysozoa</taxon>
        <taxon>Arthropoda</taxon>
        <taxon>Hexapoda</taxon>
        <taxon>Insecta</taxon>
        <taxon>Pterygota</taxon>
        <taxon>Neoptera</taxon>
        <taxon>Endopterygota</taxon>
        <taxon>Diptera</taxon>
        <taxon>Brachycera</taxon>
        <taxon>Muscomorpha</taxon>
        <taxon>Ephydroidea</taxon>
        <taxon>Drosophilidae</taxon>
        <taxon>Drosophila</taxon>
    </lineage>
</organism>
<feature type="chain" id="PRO_5002816580" evidence="5">
    <location>
        <begin position="25"/>
        <end position="534"/>
    </location>
</feature>
<evidence type="ECO:0000256" key="3">
    <source>
        <dbReference type="ARBA" id="ARBA00022679"/>
    </source>
</evidence>
<dbReference type="FunCoup" id="B4LR43">
    <property type="interactions" value="209"/>
</dbReference>
<keyword evidence="4" id="KW-0472">Membrane</keyword>
<keyword evidence="2 6" id="KW-0328">Glycosyltransferase</keyword>
<evidence type="ECO:0000256" key="5">
    <source>
        <dbReference type="SAM" id="SignalP"/>
    </source>
</evidence>
<evidence type="ECO:0000313" key="7">
    <source>
        <dbReference type="Proteomes" id="UP000008792"/>
    </source>
</evidence>
<keyword evidence="4" id="KW-0812">Transmembrane</keyword>
<gene>
    <name evidence="6" type="primary">Dvir\GJ12718</name>
    <name evidence="6" type="ORF">Dvir_GJ12718</name>
</gene>
<dbReference type="AlphaFoldDB" id="B4LR43"/>
<dbReference type="OMA" id="DTHEPNF"/>
<comment type="similarity">
    <text evidence="1">Belongs to the UDP-glycosyltransferase family.</text>
</comment>
<dbReference type="eggNOG" id="KOG1192">
    <property type="taxonomic scope" value="Eukaryota"/>
</dbReference>
<protein>
    <submittedName>
        <fullName evidence="6">Uncharacterized protein</fullName>
        <ecNumber evidence="6">2.4.1.-</ecNumber>
    </submittedName>
</protein>
<evidence type="ECO:0000256" key="4">
    <source>
        <dbReference type="SAM" id="Phobius"/>
    </source>
</evidence>
<dbReference type="PhylomeDB" id="B4LR43"/>
<keyword evidence="7" id="KW-1185">Reference proteome</keyword>
<evidence type="ECO:0000256" key="1">
    <source>
        <dbReference type="ARBA" id="ARBA00009995"/>
    </source>
</evidence>
<feature type="signal peptide" evidence="5">
    <location>
        <begin position="1"/>
        <end position="24"/>
    </location>
</feature>
<dbReference type="KEGG" id="dvi:6628688"/>
<dbReference type="CDD" id="cd03784">
    <property type="entry name" value="GT1_Gtf-like"/>
    <property type="match status" value="1"/>
</dbReference>
<dbReference type="InParanoid" id="B4LR43"/>
<dbReference type="OrthoDB" id="5835829at2759"/>
<dbReference type="PANTHER" id="PTHR48043">
    <property type="entry name" value="EG:EG0003.4 PROTEIN-RELATED"/>
    <property type="match status" value="1"/>
</dbReference>
<evidence type="ECO:0000256" key="2">
    <source>
        <dbReference type="ARBA" id="ARBA00022676"/>
    </source>
</evidence>
<dbReference type="SUPFAM" id="SSF53756">
    <property type="entry name" value="UDP-Glycosyltransferase/glycogen phosphorylase"/>
    <property type="match status" value="1"/>
</dbReference>
<keyword evidence="3 6" id="KW-0808">Transferase</keyword>
<reference evidence="6 7" key="1">
    <citation type="journal article" date="2007" name="Nature">
        <title>Evolution of genes and genomes on the Drosophila phylogeny.</title>
        <authorList>
            <consortium name="Drosophila 12 Genomes Consortium"/>
            <person name="Clark A.G."/>
            <person name="Eisen M.B."/>
            <person name="Smith D.R."/>
            <person name="Bergman C.M."/>
            <person name="Oliver B."/>
            <person name="Markow T.A."/>
            <person name="Kaufman T.C."/>
            <person name="Kellis M."/>
            <person name="Gelbart W."/>
            <person name="Iyer V.N."/>
            <person name="Pollard D.A."/>
            <person name="Sackton T.B."/>
            <person name="Larracuente A.M."/>
            <person name="Singh N.D."/>
            <person name="Abad J.P."/>
            <person name="Abt D.N."/>
            <person name="Adryan B."/>
            <person name="Aguade M."/>
            <person name="Akashi H."/>
            <person name="Anderson W.W."/>
            <person name="Aquadro C.F."/>
            <person name="Ardell D.H."/>
            <person name="Arguello R."/>
            <person name="Artieri C.G."/>
            <person name="Barbash D.A."/>
            <person name="Barker D."/>
            <person name="Barsanti P."/>
            <person name="Batterham P."/>
            <person name="Batzoglou S."/>
            <person name="Begun D."/>
            <person name="Bhutkar A."/>
            <person name="Blanco E."/>
            <person name="Bosak S.A."/>
            <person name="Bradley R.K."/>
            <person name="Brand A.D."/>
            <person name="Brent M.R."/>
            <person name="Brooks A.N."/>
            <person name="Brown R.H."/>
            <person name="Butlin R.K."/>
            <person name="Caggese C."/>
            <person name="Calvi B.R."/>
            <person name="Bernardo de Carvalho A."/>
            <person name="Caspi A."/>
            <person name="Castrezana S."/>
            <person name="Celniker S.E."/>
            <person name="Chang J.L."/>
            <person name="Chapple C."/>
            <person name="Chatterji S."/>
            <person name="Chinwalla A."/>
            <person name="Civetta A."/>
            <person name="Clifton S.W."/>
            <person name="Comeron J.M."/>
            <person name="Costello J.C."/>
            <person name="Coyne J.A."/>
            <person name="Daub J."/>
            <person name="David R.G."/>
            <person name="Delcher A.L."/>
            <person name="Delehaunty K."/>
            <person name="Do C.B."/>
            <person name="Ebling H."/>
            <person name="Edwards K."/>
            <person name="Eickbush T."/>
            <person name="Evans J.D."/>
            <person name="Filipski A."/>
            <person name="Findeiss S."/>
            <person name="Freyhult E."/>
            <person name="Fulton L."/>
            <person name="Fulton R."/>
            <person name="Garcia A.C."/>
            <person name="Gardiner A."/>
            <person name="Garfield D.A."/>
            <person name="Garvin B.E."/>
            <person name="Gibson G."/>
            <person name="Gilbert D."/>
            <person name="Gnerre S."/>
            <person name="Godfrey J."/>
            <person name="Good R."/>
            <person name="Gotea V."/>
            <person name="Gravely B."/>
            <person name="Greenberg A.J."/>
            <person name="Griffiths-Jones S."/>
            <person name="Gross S."/>
            <person name="Guigo R."/>
            <person name="Gustafson E.A."/>
            <person name="Haerty W."/>
            <person name="Hahn M.W."/>
            <person name="Halligan D.L."/>
            <person name="Halpern A.L."/>
            <person name="Halter G.M."/>
            <person name="Han M.V."/>
            <person name="Heger A."/>
            <person name="Hillier L."/>
            <person name="Hinrichs A.S."/>
            <person name="Holmes I."/>
            <person name="Hoskins R.A."/>
            <person name="Hubisz M.J."/>
            <person name="Hultmark D."/>
            <person name="Huntley M.A."/>
            <person name="Jaffe D.B."/>
            <person name="Jagadeeshan S."/>
            <person name="Jeck W.R."/>
            <person name="Johnson J."/>
            <person name="Jones C.D."/>
            <person name="Jordan W.C."/>
            <person name="Karpen G.H."/>
            <person name="Kataoka E."/>
            <person name="Keightley P.D."/>
            <person name="Kheradpour P."/>
            <person name="Kirkness E.F."/>
            <person name="Koerich L.B."/>
            <person name="Kristiansen K."/>
            <person name="Kudrna D."/>
            <person name="Kulathinal R.J."/>
            <person name="Kumar S."/>
            <person name="Kwok R."/>
            <person name="Lander E."/>
            <person name="Langley C.H."/>
            <person name="Lapoint R."/>
            <person name="Lazzaro B.P."/>
            <person name="Lee S.J."/>
            <person name="Levesque L."/>
            <person name="Li R."/>
            <person name="Lin C.F."/>
            <person name="Lin M.F."/>
            <person name="Lindblad-Toh K."/>
            <person name="Llopart A."/>
            <person name="Long M."/>
            <person name="Low L."/>
            <person name="Lozovsky E."/>
            <person name="Lu J."/>
            <person name="Luo M."/>
            <person name="Machado C.A."/>
            <person name="Makalowski W."/>
            <person name="Marzo M."/>
            <person name="Matsuda M."/>
            <person name="Matzkin L."/>
            <person name="McAllister B."/>
            <person name="McBride C.S."/>
            <person name="McKernan B."/>
            <person name="McKernan K."/>
            <person name="Mendez-Lago M."/>
            <person name="Minx P."/>
            <person name="Mollenhauer M.U."/>
            <person name="Montooth K."/>
            <person name="Mount S.M."/>
            <person name="Mu X."/>
            <person name="Myers E."/>
            <person name="Negre B."/>
            <person name="Newfeld S."/>
            <person name="Nielsen R."/>
            <person name="Noor M.A."/>
            <person name="O'Grady P."/>
            <person name="Pachter L."/>
            <person name="Papaceit M."/>
            <person name="Parisi M.J."/>
            <person name="Parisi M."/>
            <person name="Parts L."/>
            <person name="Pedersen J.S."/>
            <person name="Pesole G."/>
            <person name="Phillippy A.M."/>
            <person name="Ponting C.P."/>
            <person name="Pop M."/>
            <person name="Porcelli D."/>
            <person name="Powell J.R."/>
            <person name="Prohaska S."/>
            <person name="Pruitt K."/>
            <person name="Puig M."/>
            <person name="Quesneville H."/>
            <person name="Ram K.R."/>
            <person name="Rand D."/>
            <person name="Rasmussen M.D."/>
            <person name="Reed L.K."/>
            <person name="Reenan R."/>
            <person name="Reily A."/>
            <person name="Remington K.A."/>
            <person name="Rieger T.T."/>
            <person name="Ritchie M.G."/>
            <person name="Robin C."/>
            <person name="Rogers Y.H."/>
            <person name="Rohde C."/>
            <person name="Rozas J."/>
            <person name="Rubenfield M.J."/>
            <person name="Ruiz A."/>
            <person name="Russo S."/>
            <person name="Salzberg S.L."/>
            <person name="Sanchez-Gracia A."/>
            <person name="Saranga D.J."/>
            <person name="Sato H."/>
            <person name="Schaeffer S.W."/>
            <person name="Schatz M.C."/>
            <person name="Schlenke T."/>
            <person name="Schwartz R."/>
            <person name="Segarra C."/>
            <person name="Singh R.S."/>
            <person name="Sirot L."/>
            <person name="Sirota M."/>
            <person name="Sisneros N.B."/>
            <person name="Smith C.D."/>
            <person name="Smith T.F."/>
            <person name="Spieth J."/>
            <person name="Stage D.E."/>
            <person name="Stark A."/>
            <person name="Stephan W."/>
            <person name="Strausberg R.L."/>
            <person name="Strempel S."/>
            <person name="Sturgill D."/>
            <person name="Sutton G."/>
            <person name="Sutton G.G."/>
            <person name="Tao W."/>
            <person name="Teichmann S."/>
            <person name="Tobari Y.N."/>
            <person name="Tomimura Y."/>
            <person name="Tsolas J.M."/>
            <person name="Valente V.L."/>
            <person name="Venter E."/>
            <person name="Venter J.C."/>
            <person name="Vicario S."/>
            <person name="Vieira F.G."/>
            <person name="Vilella A.J."/>
            <person name="Villasante A."/>
            <person name="Walenz B."/>
            <person name="Wang J."/>
            <person name="Wasserman M."/>
            <person name="Watts T."/>
            <person name="Wilson D."/>
            <person name="Wilson R.K."/>
            <person name="Wing R.A."/>
            <person name="Wolfner M.F."/>
            <person name="Wong A."/>
            <person name="Wong G.K."/>
            <person name="Wu C.I."/>
            <person name="Wu G."/>
            <person name="Yamamoto D."/>
            <person name="Yang H.P."/>
            <person name="Yang S.P."/>
            <person name="Yorke J.A."/>
            <person name="Yoshida K."/>
            <person name="Zdobnov E."/>
            <person name="Zhang P."/>
            <person name="Zhang Y."/>
            <person name="Zimin A.V."/>
            <person name="Baldwin J."/>
            <person name="Abdouelleil A."/>
            <person name="Abdulkadir J."/>
            <person name="Abebe A."/>
            <person name="Abera B."/>
            <person name="Abreu J."/>
            <person name="Acer S.C."/>
            <person name="Aftuck L."/>
            <person name="Alexander A."/>
            <person name="An P."/>
            <person name="Anderson E."/>
            <person name="Anderson S."/>
            <person name="Arachi H."/>
            <person name="Azer M."/>
            <person name="Bachantsang P."/>
            <person name="Barry A."/>
            <person name="Bayul T."/>
            <person name="Berlin A."/>
            <person name="Bessette D."/>
            <person name="Bloom T."/>
            <person name="Blye J."/>
            <person name="Boguslavskiy L."/>
            <person name="Bonnet C."/>
            <person name="Boukhgalter B."/>
            <person name="Bourzgui I."/>
            <person name="Brown A."/>
            <person name="Cahill P."/>
            <person name="Channer S."/>
            <person name="Cheshatsang Y."/>
            <person name="Chuda L."/>
            <person name="Citroen M."/>
            <person name="Collymore A."/>
            <person name="Cooke P."/>
            <person name="Costello M."/>
            <person name="D'Aco K."/>
            <person name="Daza R."/>
            <person name="De Haan G."/>
            <person name="DeGray S."/>
            <person name="DeMaso C."/>
            <person name="Dhargay N."/>
            <person name="Dooley K."/>
            <person name="Dooley E."/>
            <person name="Doricent M."/>
            <person name="Dorje P."/>
            <person name="Dorjee K."/>
            <person name="Dupes A."/>
            <person name="Elong R."/>
            <person name="Falk J."/>
            <person name="Farina A."/>
            <person name="Faro S."/>
            <person name="Ferguson D."/>
            <person name="Fisher S."/>
            <person name="Foley C.D."/>
            <person name="Franke A."/>
            <person name="Friedrich D."/>
            <person name="Gadbois L."/>
            <person name="Gearin G."/>
            <person name="Gearin C.R."/>
            <person name="Giannoukos G."/>
            <person name="Goode T."/>
            <person name="Graham J."/>
            <person name="Grandbois E."/>
            <person name="Grewal S."/>
            <person name="Gyaltsen K."/>
            <person name="Hafez N."/>
            <person name="Hagos B."/>
            <person name="Hall J."/>
            <person name="Henson C."/>
            <person name="Hollinger A."/>
            <person name="Honan T."/>
            <person name="Huard M.D."/>
            <person name="Hughes L."/>
            <person name="Hurhula B."/>
            <person name="Husby M.E."/>
            <person name="Kamat A."/>
            <person name="Kanga B."/>
            <person name="Kashin S."/>
            <person name="Khazanovich D."/>
            <person name="Kisner P."/>
            <person name="Lance K."/>
            <person name="Lara M."/>
            <person name="Lee W."/>
            <person name="Lennon N."/>
            <person name="Letendre F."/>
            <person name="LeVine R."/>
            <person name="Lipovsky A."/>
            <person name="Liu X."/>
            <person name="Liu J."/>
            <person name="Liu S."/>
            <person name="Lokyitsang T."/>
            <person name="Lokyitsang Y."/>
            <person name="Lubonja R."/>
            <person name="Lui A."/>
            <person name="MacDonald P."/>
            <person name="Magnisalis V."/>
            <person name="Maru K."/>
            <person name="Matthews C."/>
            <person name="McCusker W."/>
            <person name="McDonough S."/>
            <person name="Mehta T."/>
            <person name="Meldrim J."/>
            <person name="Meneus L."/>
            <person name="Mihai O."/>
            <person name="Mihalev A."/>
            <person name="Mihova T."/>
            <person name="Mittelman R."/>
            <person name="Mlenga V."/>
            <person name="Montmayeur A."/>
            <person name="Mulrain L."/>
            <person name="Navidi A."/>
            <person name="Naylor J."/>
            <person name="Negash T."/>
            <person name="Nguyen T."/>
            <person name="Nguyen N."/>
            <person name="Nicol R."/>
            <person name="Norbu C."/>
            <person name="Norbu N."/>
            <person name="Novod N."/>
            <person name="O'Neill B."/>
            <person name="Osman S."/>
            <person name="Markiewicz E."/>
            <person name="Oyono O.L."/>
            <person name="Patti C."/>
            <person name="Phunkhang P."/>
            <person name="Pierre F."/>
            <person name="Priest M."/>
            <person name="Raghuraman S."/>
            <person name="Rege F."/>
            <person name="Reyes R."/>
            <person name="Rise C."/>
            <person name="Rogov P."/>
            <person name="Ross K."/>
            <person name="Ryan E."/>
            <person name="Settipalli S."/>
            <person name="Shea T."/>
            <person name="Sherpa N."/>
            <person name="Shi L."/>
            <person name="Shih D."/>
            <person name="Sparrow T."/>
            <person name="Spaulding J."/>
            <person name="Stalker J."/>
            <person name="Stange-Thomann N."/>
            <person name="Stavropoulos S."/>
            <person name="Stone C."/>
            <person name="Strader C."/>
            <person name="Tesfaye S."/>
            <person name="Thomson T."/>
            <person name="Thoulutsang Y."/>
            <person name="Thoulutsang D."/>
            <person name="Topham K."/>
            <person name="Topping I."/>
            <person name="Tsamla T."/>
            <person name="Vassiliev H."/>
            <person name="Vo A."/>
            <person name="Wangchuk T."/>
            <person name="Wangdi T."/>
            <person name="Weiand M."/>
            <person name="Wilkinson J."/>
            <person name="Wilson A."/>
            <person name="Yadav S."/>
            <person name="Young G."/>
            <person name="Yu Q."/>
            <person name="Zembek L."/>
            <person name="Zhong D."/>
            <person name="Zimmer A."/>
            <person name="Zwirko Z."/>
            <person name="Jaffe D.B."/>
            <person name="Alvarez P."/>
            <person name="Brockman W."/>
            <person name="Butler J."/>
            <person name="Chin C."/>
            <person name="Gnerre S."/>
            <person name="Grabherr M."/>
            <person name="Kleber M."/>
            <person name="Mauceli E."/>
            <person name="MacCallum I."/>
        </authorList>
    </citation>
    <scope>NUCLEOTIDE SEQUENCE [LARGE SCALE GENOMIC DNA]</scope>
    <source>
        <strain evidence="7">Tucson 15010-1051.87</strain>
    </source>
</reference>
<dbReference type="InterPro" id="IPR050271">
    <property type="entry name" value="UDP-glycosyltransferase"/>
</dbReference>
<proteinExistence type="inferred from homology"/>
<dbReference type="EC" id="2.4.1.-" evidence="6"/>
<name>B4LR43_DROVI</name>
<keyword evidence="4" id="KW-1133">Transmembrane helix</keyword>
<dbReference type="Gene3D" id="3.40.50.2000">
    <property type="entry name" value="Glycogen Phosphorylase B"/>
    <property type="match status" value="2"/>
</dbReference>